<keyword evidence="12" id="KW-0456">Lyase</keyword>
<comment type="cofactor">
    <cofactor evidence="1">
        <name>Zn(2+)</name>
        <dbReference type="ChEBI" id="CHEBI:29105"/>
    </cofactor>
</comment>
<keyword evidence="14" id="KW-0326">Glycosidase</keyword>
<keyword evidence="9" id="KW-0862">Zinc</keyword>
<dbReference type="InterPro" id="IPR010663">
    <property type="entry name" value="Znf_FPG/IleRS"/>
</dbReference>
<evidence type="ECO:0000256" key="6">
    <source>
        <dbReference type="ARBA" id="ARBA00022763"/>
    </source>
</evidence>
<dbReference type="SUPFAM" id="SSF46946">
    <property type="entry name" value="S13-like H2TH domain"/>
    <property type="match status" value="1"/>
</dbReference>
<keyword evidence="21" id="KW-1185">Reference proteome</keyword>
<keyword evidence="13" id="KW-0511">Multifunctional enzyme</keyword>
<dbReference type="PANTHER" id="PTHR42697">
    <property type="entry name" value="ENDONUCLEASE 8"/>
    <property type="match status" value="1"/>
</dbReference>
<dbReference type="GO" id="GO:0008270">
    <property type="term" value="F:zinc ion binding"/>
    <property type="evidence" value="ECO:0007669"/>
    <property type="project" value="UniProtKB-KW"/>
</dbReference>
<evidence type="ECO:0000256" key="7">
    <source>
        <dbReference type="ARBA" id="ARBA00022771"/>
    </source>
</evidence>
<dbReference type="InterPro" id="IPR015886">
    <property type="entry name" value="H2TH_FPG"/>
</dbReference>
<dbReference type="Proteomes" id="UP000215145">
    <property type="component" value="Unassembled WGS sequence"/>
</dbReference>
<evidence type="ECO:0000256" key="14">
    <source>
        <dbReference type="ARBA" id="ARBA00023295"/>
    </source>
</evidence>
<evidence type="ECO:0000256" key="10">
    <source>
        <dbReference type="ARBA" id="ARBA00023125"/>
    </source>
</evidence>
<feature type="domain" description="Formamidopyrimidine-DNA glycosylase catalytic" evidence="19">
    <location>
        <begin position="2"/>
        <end position="106"/>
    </location>
</feature>
<evidence type="ECO:0000313" key="21">
    <source>
        <dbReference type="Proteomes" id="UP000215145"/>
    </source>
</evidence>
<protein>
    <recommendedName>
        <fullName evidence="4">Formamidopyrimidine-DNA glycosylase</fullName>
        <ecNumber evidence="3">4.2.99.18</ecNumber>
    </recommendedName>
    <alternativeName>
        <fullName evidence="15">DNA-(apurinic or apyrimidinic site) lyase MutM</fullName>
    </alternativeName>
</protein>
<keyword evidence="10" id="KW-0238">DNA-binding</keyword>
<evidence type="ECO:0000256" key="11">
    <source>
        <dbReference type="ARBA" id="ARBA00023204"/>
    </source>
</evidence>
<comment type="catalytic activity">
    <reaction evidence="16">
        <text>2'-deoxyribonucleotide-(2'-deoxyribose 5'-phosphate)-2'-deoxyribonucleotide-DNA = a 3'-end 2'-deoxyribonucleotide-(2,3-dehydro-2,3-deoxyribose 5'-phosphate)-DNA + a 5'-end 5'-phospho-2'-deoxyribonucleoside-DNA + H(+)</text>
        <dbReference type="Rhea" id="RHEA:66592"/>
        <dbReference type="Rhea" id="RHEA-COMP:13180"/>
        <dbReference type="Rhea" id="RHEA-COMP:16897"/>
        <dbReference type="Rhea" id="RHEA-COMP:17067"/>
        <dbReference type="ChEBI" id="CHEBI:15378"/>
        <dbReference type="ChEBI" id="CHEBI:136412"/>
        <dbReference type="ChEBI" id="CHEBI:157695"/>
        <dbReference type="ChEBI" id="CHEBI:167181"/>
        <dbReference type="EC" id="4.2.99.18"/>
    </reaction>
</comment>
<dbReference type="InterPro" id="IPR000214">
    <property type="entry name" value="Znf_DNA_glyclase/AP_lyase"/>
</dbReference>
<evidence type="ECO:0000256" key="4">
    <source>
        <dbReference type="ARBA" id="ARBA00016240"/>
    </source>
</evidence>
<name>A0A229P2W5_9BACL</name>
<dbReference type="GO" id="GO:0006284">
    <property type="term" value="P:base-excision repair"/>
    <property type="evidence" value="ECO:0007669"/>
    <property type="project" value="InterPro"/>
</dbReference>
<evidence type="ECO:0000256" key="5">
    <source>
        <dbReference type="ARBA" id="ARBA00022723"/>
    </source>
</evidence>
<dbReference type="SUPFAM" id="SSF57716">
    <property type="entry name" value="Glucocorticoid receptor-like (DNA-binding domain)"/>
    <property type="match status" value="1"/>
</dbReference>
<proteinExistence type="inferred from homology"/>
<dbReference type="Gene3D" id="1.10.8.50">
    <property type="match status" value="1"/>
</dbReference>
<evidence type="ECO:0000256" key="13">
    <source>
        <dbReference type="ARBA" id="ARBA00023268"/>
    </source>
</evidence>
<gene>
    <name evidence="20" type="ORF">CGZ75_07190</name>
</gene>
<dbReference type="Pfam" id="PF06831">
    <property type="entry name" value="H2TH"/>
    <property type="match status" value="1"/>
</dbReference>
<keyword evidence="7 17" id="KW-0863">Zinc-finger</keyword>
<sequence>MPEYPEMDHYRMLVGTAVAGQRIRSVQVGREKSLNIPVDEFIRQVEGRTIWFVERRGKHLLFHLDNGQRLLLHLMLGGWMFFGTEEEKPDRTVQVKLEFENGNLYFIGLRLGYLHLLTARDADARLAALGPEPLDPRLTLERFTERLMTKKRSALKTALVDQSVLAGIGNCYGDEIAWQAEVLPSARISSLEPATIARLYDALHSVLLEAKARGGYMENPFQTGDTVTGGYNDECKVYDRPDGDCSRCGGKIVQEEQASRKVFFCPKCQRDR</sequence>
<keyword evidence="11" id="KW-0234">DNA repair</keyword>
<accession>A0A229P2W5</accession>
<dbReference type="InterPro" id="IPR010979">
    <property type="entry name" value="Ribosomal_uS13-like_H2TH"/>
</dbReference>
<dbReference type="PROSITE" id="PS51068">
    <property type="entry name" value="FPG_CAT"/>
    <property type="match status" value="1"/>
</dbReference>
<evidence type="ECO:0000256" key="15">
    <source>
        <dbReference type="ARBA" id="ARBA00030638"/>
    </source>
</evidence>
<evidence type="ECO:0000313" key="20">
    <source>
        <dbReference type="EMBL" id="OXM16450.1"/>
    </source>
</evidence>
<evidence type="ECO:0000256" key="8">
    <source>
        <dbReference type="ARBA" id="ARBA00022801"/>
    </source>
</evidence>
<organism evidence="20 21">
    <name type="scientific">Paenibacillus herberti</name>
    <dbReference type="NCBI Taxonomy" id="1619309"/>
    <lineage>
        <taxon>Bacteria</taxon>
        <taxon>Bacillati</taxon>
        <taxon>Bacillota</taxon>
        <taxon>Bacilli</taxon>
        <taxon>Bacillales</taxon>
        <taxon>Paenibacillaceae</taxon>
        <taxon>Paenibacillus</taxon>
    </lineage>
</organism>
<evidence type="ECO:0000259" key="18">
    <source>
        <dbReference type="PROSITE" id="PS51066"/>
    </source>
</evidence>
<evidence type="ECO:0000256" key="9">
    <source>
        <dbReference type="ARBA" id="ARBA00022833"/>
    </source>
</evidence>
<dbReference type="Gene3D" id="3.20.190.10">
    <property type="entry name" value="MutM-like, N-terminal"/>
    <property type="match status" value="1"/>
</dbReference>
<dbReference type="GO" id="GO:0003684">
    <property type="term" value="F:damaged DNA binding"/>
    <property type="evidence" value="ECO:0007669"/>
    <property type="project" value="InterPro"/>
</dbReference>
<dbReference type="RefSeq" id="WP_089523535.1">
    <property type="nucleotide sequence ID" value="NZ_NMUQ01000001.1"/>
</dbReference>
<dbReference type="Pfam" id="PF01149">
    <property type="entry name" value="Fapy_DNA_glyco"/>
    <property type="match status" value="1"/>
</dbReference>
<reference evidence="20 21" key="1">
    <citation type="submission" date="2017-07" db="EMBL/GenBank/DDBJ databases">
        <title>Paenibacillus herberti R33 genome sequencing and assembly.</title>
        <authorList>
            <person name="Su W."/>
        </authorList>
    </citation>
    <scope>NUCLEOTIDE SEQUENCE [LARGE SCALE GENOMIC DNA]</scope>
    <source>
        <strain evidence="20 21">R33</strain>
    </source>
</reference>
<dbReference type="SMART" id="SM01232">
    <property type="entry name" value="H2TH"/>
    <property type="match status" value="1"/>
</dbReference>
<evidence type="ECO:0000256" key="3">
    <source>
        <dbReference type="ARBA" id="ARBA00012720"/>
    </source>
</evidence>
<dbReference type="EMBL" id="NMUQ01000001">
    <property type="protein sequence ID" value="OXM16450.1"/>
    <property type="molecule type" value="Genomic_DNA"/>
</dbReference>
<evidence type="ECO:0000256" key="12">
    <source>
        <dbReference type="ARBA" id="ARBA00023239"/>
    </source>
</evidence>
<evidence type="ECO:0000256" key="2">
    <source>
        <dbReference type="ARBA" id="ARBA00009409"/>
    </source>
</evidence>
<keyword evidence="5" id="KW-0479">Metal-binding</keyword>
<feature type="domain" description="FPG-type" evidence="18">
    <location>
        <begin position="236"/>
        <end position="270"/>
    </location>
</feature>
<dbReference type="PROSITE" id="PS51066">
    <property type="entry name" value="ZF_FPG_2"/>
    <property type="match status" value="1"/>
</dbReference>
<keyword evidence="20" id="KW-0255">Endonuclease</keyword>
<dbReference type="GO" id="GO:0000703">
    <property type="term" value="F:oxidized pyrimidine nucleobase lesion DNA N-glycosylase activity"/>
    <property type="evidence" value="ECO:0007669"/>
    <property type="project" value="TreeGrafter"/>
</dbReference>
<dbReference type="SUPFAM" id="SSF81624">
    <property type="entry name" value="N-terminal domain of MutM-like DNA repair proteins"/>
    <property type="match status" value="1"/>
</dbReference>
<dbReference type="GO" id="GO:0140078">
    <property type="term" value="F:class I DNA-(apurinic or apyrimidinic site) endonuclease activity"/>
    <property type="evidence" value="ECO:0007669"/>
    <property type="project" value="UniProtKB-EC"/>
</dbReference>
<dbReference type="AlphaFoldDB" id="A0A229P2W5"/>
<dbReference type="Pfam" id="PF06827">
    <property type="entry name" value="zf-FPG_IleRS"/>
    <property type="match status" value="1"/>
</dbReference>
<dbReference type="PANTHER" id="PTHR42697:SF1">
    <property type="entry name" value="ENDONUCLEASE 8"/>
    <property type="match status" value="1"/>
</dbReference>
<evidence type="ECO:0000256" key="17">
    <source>
        <dbReference type="PROSITE-ProRule" id="PRU00391"/>
    </source>
</evidence>
<dbReference type="InterPro" id="IPR035937">
    <property type="entry name" value="FPG_N"/>
</dbReference>
<dbReference type="GO" id="GO:0003690">
    <property type="term" value="F:double-stranded DNA binding"/>
    <property type="evidence" value="ECO:0007669"/>
    <property type="project" value="UniProtKB-ARBA"/>
</dbReference>
<dbReference type="OrthoDB" id="9800855at2"/>
<dbReference type="InterPro" id="IPR012319">
    <property type="entry name" value="FPG_cat"/>
</dbReference>
<evidence type="ECO:0000256" key="16">
    <source>
        <dbReference type="ARBA" id="ARBA00044632"/>
    </source>
</evidence>
<keyword evidence="8" id="KW-0378">Hydrolase</keyword>
<evidence type="ECO:0000256" key="1">
    <source>
        <dbReference type="ARBA" id="ARBA00001947"/>
    </source>
</evidence>
<dbReference type="EC" id="4.2.99.18" evidence="3"/>
<evidence type="ECO:0000259" key="19">
    <source>
        <dbReference type="PROSITE" id="PS51068"/>
    </source>
</evidence>
<dbReference type="SMART" id="SM00898">
    <property type="entry name" value="Fapy_DNA_glyco"/>
    <property type="match status" value="1"/>
</dbReference>
<dbReference type="GO" id="GO:0008534">
    <property type="term" value="F:oxidized purine nucleobase lesion DNA N-glycosylase activity"/>
    <property type="evidence" value="ECO:0007669"/>
    <property type="project" value="UniProtKB-ARBA"/>
</dbReference>
<comment type="caution">
    <text evidence="20">The sequence shown here is derived from an EMBL/GenBank/DDBJ whole genome shotgun (WGS) entry which is preliminary data.</text>
</comment>
<keyword evidence="20" id="KW-0540">Nuclease</keyword>
<dbReference type="FunFam" id="1.10.8.50:FF:000003">
    <property type="entry name" value="Formamidopyrimidine-DNA glycosylase"/>
    <property type="match status" value="1"/>
</dbReference>
<comment type="similarity">
    <text evidence="2">Belongs to the FPG family.</text>
</comment>
<keyword evidence="6" id="KW-0227">DNA damage</keyword>